<evidence type="ECO:0000256" key="3">
    <source>
        <dbReference type="ARBA" id="ARBA00022741"/>
    </source>
</evidence>
<dbReference type="EMBL" id="PVNL01000064">
    <property type="protein sequence ID" value="PRQ06881.1"/>
    <property type="molecule type" value="Genomic_DNA"/>
</dbReference>
<feature type="transmembrane region" description="Helical" evidence="8">
    <location>
        <begin position="51"/>
        <end position="72"/>
    </location>
</feature>
<protein>
    <submittedName>
        <fullName evidence="11">Putative multidrug export ATP-binding/permease protein</fullName>
        <ecNumber evidence="11">3.6.3.-</ecNumber>
    </submittedName>
</protein>
<keyword evidence="2 8" id="KW-0812">Transmembrane</keyword>
<keyword evidence="4 11" id="KW-0067">ATP-binding</keyword>
<accession>A0A2S9YP61</accession>
<dbReference type="Proteomes" id="UP000238823">
    <property type="component" value="Unassembled WGS sequence"/>
</dbReference>
<feature type="transmembrane region" description="Helical" evidence="8">
    <location>
        <begin position="274"/>
        <end position="299"/>
    </location>
</feature>
<keyword evidence="6 8" id="KW-0472">Membrane</keyword>
<evidence type="ECO:0000256" key="4">
    <source>
        <dbReference type="ARBA" id="ARBA00022840"/>
    </source>
</evidence>
<comment type="caution">
    <text evidence="11">The sequence shown here is derived from an EMBL/GenBank/DDBJ whole genome shotgun (WGS) entry which is preliminary data.</text>
</comment>
<dbReference type="Pfam" id="PF00664">
    <property type="entry name" value="ABC_membrane"/>
    <property type="match status" value="1"/>
</dbReference>
<proteinExistence type="predicted"/>
<dbReference type="RefSeq" id="WP_106090409.1">
    <property type="nucleotide sequence ID" value="NZ_PVNL01000064.1"/>
</dbReference>
<dbReference type="InterPro" id="IPR003439">
    <property type="entry name" value="ABC_transporter-like_ATP-bd"/>
</dbReference>
<dbReference type="GO" id="GO:0090374">
    <property type="term" value="P:oligopeptide export from mitochondrion"/>
    <property type="evidence" value="ECO:0007669"/>
    <property type="project" value="TreeGrafter"/>
</dbReference>
<feature type="transmembrane region" description="Helical" evidence="8">
    <location>
        <begin position="311"/>
        <end position="332"/>
    </location>
</feature>
<dbReference type="SMART" id="SM00382">
    <property type="entry name" value="AAA"/>
    <property type="match status" value="1"/>
</dbReference>
<keyword evidence="3" id="KW-0547">Nucleotide-binding</keyword>
<keyword evidence="5 8" id="KW-1133">Transmembrane helix</keyword>
<dbReference type="InterPro" id="IPR003593">
    <property type="entry name" value="AAA+_ATPase"/>
</dbReference>
<feature type="domain" description="ABC transporter" evidence="9">
    <location>
        <begin position="368"/>
        <end position="603"/>
    </location>
</feature>
<gene>
    <name evidence="11" type="ORF">ENSA7_34190</name>
</gene>
<dbReference type="Pfam" id="PF00005">
    <property type="entry name" value="ABC_tran"/>
    <property type="match status" value="1"/>
</dbReference>
<dbReference type="InterPro" id="IPR027417">
    <property type="entry name" value="P-loop_NTPase"/>
</dbReference>
<evidence type="ECO:0000313" key="12">
    <source>
        <dbReference type="Proteomes" id="UP000238823"/>
    </source>
</evidence>
<dbReference type="InterPro" id="IPR039421">
    <property type="entry name" value="Type_1_exporter"/>
</dbReference>
<dbReference type="GO" id="GO:0015421">
    <property type="term" value="F:ABC-type oligopeptide transporter activity"/>
    <property type="evidence" value="ECO:0007669"/>
    <property type="project" value="TreeGrafter"/>
</dbReference>
<name>A0A2S9YP61_9BACT</name>
<dbReference type="Gene3D" id="3.40.50.300">
    <property type="entry name" value="P-loop containing nucleotide triphosphate hydrolases"/>
    <property type="match status" value="1"/>
</dbReference>
<dbReference type="CDD" id="cd03249">
    <property type="entry name" value="ABC_MTABC3_MDL1_MDL2"/>
    <property type="match status" value="1"/>
</dbReference>
<evidence type="ECO:0000256" key="8">
    <source>
        <dbReference type="SAM" id="Phobius"/>
    </source>
</evidence>
<evidence type="ECO:0000256" key="5">
    <source>
        <dbReference type="ARBA" id="ARBA00022989"/>
    </source>
</evidence>
<dbReference type="SUPFAM" id="SSF90123">
    <property type="entry name" value="ABC transporter transmembrane region"/>
    <property type="match status" value="1"/>
</dbReference>
<dbReference type="CDD" id="cd18576">
    <property type="entry name" value="ABC_6TM_bac_exporter_ABCB8_10_like"/>
    <property type="match status" value="1"/>
</dbReference>
<feature type="domain" description="ABC transmembrane type-1" evidence="10">
    <location>
        <begin position="52"/>
        <end position="334"/>
    </location>
</feature>
<feature type="region of interest" description="Disordered" evidence="7">
    <location>
        <begin position="1"/>
        <end position="22"/>
    </location>
</feature>
<dbReference type="PROSITE" id="PS50893">
    <property type="entry name" value="ABC_TRANSPORTER_2"/>
    <property type="match status" value="1"/>
</dbReference>
<evidence type="ECO:0000256" key="7">
    <source>
        <dbReference type="SAM" id="MobiDB-lite"/>
    </source>
</evidence>
<dbReference type="InterPro" id="IPR011527">
    <property type="entry name" value="ABC1_TM_dom"/>
</dbReference>
<evidence type="ECO:0000259" key="9">
    <source>
        <dbReference type="PROSITE" id="PS50893"/>
    </source>
</evidence>
<evidence type="ECO:0000256" key="6">
    <source>
        <dbReference type="ARBA" id="ARBA00023136"/>
    </source>
</evidence>
<evidence type="ECO:0000256" key="2">
    <source>
        <dbReference type="ARBA" id="ARBA00022692"/>
    </source>
</evidence>
<dbReference type="GO" id="GO:0005524">
    <property type="term" value="F:ATP binding"/>
    <property type="evidence" value="ECO:0007669"/>
    <property type="project" value="UniProtKB-KW"/>
</dbReference>
<dbReference type="GO" id="GO:0016887">
    <property type="term" value="F:ATP hydrolysis activity"/>
    <property type="evidence" value="ECO:0007669"/>
    <property type="project" value="InterPro"/>
</dbReference>
<keyword evidence="11" id="KW-0378">Hydrolase</keyword>
<dbReference type="OrthoDB" id="9760168at2"/>
<evidence type="ECO:0000313" key="11">
    <source>
        <dbReference type="EMBL" id="PRQ06881.1"/>
    </source>
</evidence>
<comment type="subcellular location">
    <subcellularLocation>
        <location evidence="1">Cell membrane</location>
        <topology evidence="1">Multi-pass membrane protein</topology>
    </subcellularLocation>
</comment>
<dbReference type="PANTHER" id="PTHR43394:SF1">
    <property type="entry name" value="ATP-BINDING CASSETTE SUB-FAMILY B MEMBER 10, MITOCHONDRIAL"/>
    <property type="match status" value="1"/>
</dbReference>
<organism evidence="11 12">
    <name type="scientific">Enhygromyxa salina</name>
    <dbReference type="NCBI Taxonomy" id="215803"/>
    <lineage>
        <taxon>Bacteria</taxon>
        <taxon>Pseudomonadati</taxon>
        <taxon>Myxococcota</taxon>
        <taxon>Polyangia</taxon>
        <taxon>Nannocystales</taxon>
        <taxon>Nannocystaceae</taxon>
        <taxon>Enhygromyxa</taxon>
    </lineage>
</organism>
<dbReference type="Gene3D" id="1.20.1560.10">
    <property type="entry name" value="ABC transporter type 1, transmembrane domain"/>
    <property type="match status" value="1"/>
</dbReference>
<dbReference type="PANTHER" id="PTHR43394">
    <property type="entry name" value="ATP-DEPENDENT PERMEASE MDL1, MITOCHONDRIAL"/>
    <property type="match status" value="1"/>
</dbReference>
<sequence length="614" mass="67374">MAAQESAQSPSSSDSRDRRGEIEENAAIDKQKPWRRLLRLFRYTLPYRGRLAIAIGSLVVGAALGLVYPWYFGELLGDAFAEQDAASLNRNTLVLVSVFAIGSVFTFIRHYLMSWVGERVVADLRREVHRHLLTMTQRYFHSNRTGELLSRQSDDATRLQSVIGQDLSLALRNIFTLFGGIVMLLFVSPKLTGAMLLVVPPLIIAANLWGRVIRKLARQAQDQLAQAAGQLQEGLSAVDTVQSFTREDHEAARYGDGIERAFKLFVKQIRARSWFMSVSSFLAFGAIAGIFWLGGHMVIERTIEPAELGKFFMYTLAVAGAVGSLAGVVGSYNQALGATARLFEILDSPPEIEDAPNAIELARPRGEIRFEGVSFAYGDRDLEVIRELELSIAPGQVCALVGSSGSGKTTIGRLLLRFWDPQSGRITFDGHDIRELKLGSLRGAMAEVSQDPVLFSGTIRENVRYGRLDATDEELIAATKAANADGFVREFPDGYDTIIGERGVKLSGGQRQRLAIARAILRDPKVLLLDEATSALDSESEHLVQAALEGLQKGRTTLVIAHRLSTIRDADRIVVLDHGQVVESGTHTELMGKNGNYARLVARQAALEPDRAAS</sequence>
<evidence type="ECO:0000259" key="10">
    <source>
        <dbReference type="PROSITE" id="PS50929"/>
    </source>
</evidence>
<feature type="transmembrane region" description="Helical" evidence="8">
    <location>
        <begin position="169"/>
        <end position="187"/>
    </location>
</feature>
<dbReference type="AlphaFoldDB" id="A0A2S9YP61"/>
<dbReference type="GO" id="GO:0005886">
    <property type="term" value="C:plasma membrane"/>
    <property type="evidence" value="ECO:0007669"/>
    <property type="project" value="UniProtKB-SubCell"/>
</dbReference>
<feature type="compositionally biased region" description="Low complexity" evidence="7">
    <location>
        <begin position="1"/>
        <end position="13"/>
    </location>
</feature>
<dbReference type="PROSITE" id="PS50929">
    <property type="entry name" value="ABC_TM1F"/>
    <property type="match status" value="1"/>
</dbReference>
<dbReference type="PROSITE" id="PS00211">
    <property type="entry name" value="ABC_TRANSPORTER_1"/>
    <property type="match status" value="1"/>
</dbReference>
<reference evidence="11 12" key="1">
    <citation type="submission" date="2018-03" db="EMBL/GenBank/DDBJ databases">
        <title>Draft Genome Sequences of the Obligatory Marine Myxobacteria Enhygromyxa salina SWB007.</title>
        <authorList>
            <person name="Poehlein A."/>
            <person name="Moghaddam J.A."/>
            <person name="Harms H."/>
            <person name="Alanjari M."/>
            <person name="Koenig G.M."/>
            <person name="Daniel R."/>
            <person name="Schaeberle T.F."/>
        </authorList>
    </citation>
    <scope>NUCLEOTIDE SEQUENCE [LARGE SCALE GENOMIC DNA]</scope>
    <source>
        <strain evidence="11 12">SWB007</strain>
    </source>
</reference>
<evidence type="ECO:0000256" key="1">
    <source>
        <dbReference type="ARBA" id="ARBA00004651"/>
    </source>
</evidence>
<dbReference type="SUPFAM" id="SSF52540">
    <property type="entry name" value="P-loop containing nucleoside triphosphate hydrolases"/>
    <property type="match status" value="1"/>
</dbReference>
<dbReference type="InterPro" id="IPR017871">
    <property type="entry name" value="ABC_transporter-like_CS"/>
</dbReference>
<dbReference type="EC" id="3.6.3.-" evidence="11"/>
<dbReference type="FunFam" id="3.40.50.300:FF:000218">
    <property type="entry name" value="Multidrug ABC transporter ATP-binding protein"/>
    <property type="match status" value="1"/>
</dbReference>
<dbReference type="InterPro" id="IPR036640">
    <property type="entry name" value="ABC1_TM_sf"/>
</dbReference>
<feature type="transmembrane region" description="Helical" evidence="8">
    <location>
        <begin position="193"/>
        <end position="210"/>
    </location>
</feature>
<feature type="transmembrane region" description="Helical" evidence="8">
    <location>
        <begin position="92"/>
        <end position="112"/>
    </location>
</feature>